<feature type="domain" description="Ground-like" evidence="3">
    <location>
        <begin position="636"/>
        <end position="707"/>
    </location>
</feature>
<accession>A0A914GSJ2</accession>
<feature type="region of interest" description="Disordered" evidence="1">
    <location>
        <begin position="507"/>
        <end position="596"/>
    </location>
</feature>
<dbReference type="WBParaSite" id="Gr19_v10_g10364.t1">
    <property type="protein sequence ID" value="Gr19_v10_g10364.t1"/>
    <property type="gene ID" value="Gr19_v10_g10364"/>
</dbReference>
<feature type="compositionally biased region" description="Polar residues" evidence="1">
    <location>
        <begin position="323"/>
        <end position="340"/>
    </location>
</feature>
<feature type="compositionally biased region" description="Pro residues" evidence="1">
    <location>
        <begin position="415"/>
        <end position="428"/>
    </location>
</feature>
<evidence type="ECO:0000313" key="5">
    <source>
        <dbReference type="WBParaSite" id="Gr19_v10_g10364.t1"/>
    </source>
</evidence>
<dbReference type="Pfam" id="PF04155">
    <property type="entry name" value="Ground-like"/>
    <property type="match status" value="1"/>
</dbReference>
<evidence type="ECO:0000256" key="1">
    <source>
        <dbReference type="SAM" id="MobiDB-lite"/>
    </source>
</evidence>
<feature type="region of interest" description="Disordered" evidence="1">
    <location>
        <begin position="614"/>
        <end position="635"/>
    </location>
</feature>
<feature type="compositionally biased region" description="Low complexity" evidence="1">
    <location>
        <begin position="554"/>
        <end position="583"/>
    </location>
</feature>
<organism evidence="4 5">
    <name type="scientific">Globodera rostochiensis</name>
    <name type="common">Golden nematode worm</name>
    <name type="synonym">Heterodera rostochiensis</name>
    <dbReference type="NCBI Taxonomy" id="31243"/>
    <lineage>
        <taxon>Eukaryota</taxon>
        <taxon>Metazoa</taxon>
        <taxon>Ecdysozoa</taxon>
        <taxon>Nematoda</taxon>
        <taxon>Chromadorea</taxon>
        <taxon>Rhabditida</taxon>
        <taxon>Tylenchina</taxon>
        <taxon>Tylenchomorpha</taxon>
        <taxon>Tylenchoidea</taxon>
        <taxon>Heteroderidae</taxon>
        <taxon>Heteroderinae</taxon>
        <taxon>Globodera</taxon>
    </lineage>
</organism>
<proteinExistence type="predicted"/>
<dbReference type="AlphaFoldDB" id="A0A914GSJ2"/>
<feature type="compositionally biased region" description="Low complexity" evidence="1">
    <location>
        <begin position="622"/>
        <end position="631"/>
    </location>
</feature>
<keyword evidence="4" id="KW-1185">Reference proteome</keyword>
<feature type="region of interest" description="Disordered" evidence="1">
    <location>
        <begin position="309"/>
        <end position="453"/>
    </location>
</feature>
<feature type="compositionally biased region" description="Low complexity" evidence="1">
    <location>
        <begin position="312"/>
        <end position="322"/>
    </location>
</feature>
<protein>
    <submittedName>
        <fullName evidence="5">Ground-like domain-containing protein</fullName>
    </submittedName>
</protein>
<evidence type="ECO:0000256" key="2">
    <source>
        <dbReference type="SAM" id="SignalP"/>
    </source>
</evidence>
<feature type="compositionally biased region" description="Polar residues" evidence="1">
    <location>
        <begin position="377"/>
        <end position="396"/>
    </location>
</feature>
<name>A0A914GSJ2_GLORO</name>
<feature type="compositionally biased region" description="Low complexity" evidence="1">
    <location>
        <begin position="524"/>
        <end position="536"/>
    </location>
</feature>
<evidence type="ECO:0000313" key="4">
    <source>
        <dbReference type="Proteomes" id="UP000887572"/>
    </source>
</evidence>
<dbReference type="Proteomes" id="UP000887572">
    <property type="component" value="Unplaced"/>
</dbReference>
<feature type="chain" id="PRO_5037333445" evidence="2">
    <location>
        <begin position="30"/>
        <end position="710"/>
    </location>
</feature>
<evidence type="ECO:0000259" key="3">
    <source>
        <dbReference type="Pfam" id="PF04155"/>
    </source>
</evidence>
<dbReference type="InterPro" id="IPR007284">
    <property type="entry name" value="Ground-like_dom"/>
</dbReference>
<feature type="signal peptide" evidence="2">
    <location>
        <begin position="1"/>
        <end position="29"/>
    </location>
</feature>
<sequence length="710" mass="74274">MGSRRSSSSIFFHLPTILLISLRLRSSIAFFFSSGGCSCPACPPPQPVACSSQCGGSCSDGIGGGGYSGVQDLICEQDVPAVARVEDVPAVARVEDVPAVARVEDVPAVARVEDVPAVARVEDVPAVARVEDVPAVARVEDVPAVARLEDVPAVARVEDVPAVARVEDVPAVARVEDVPAVARVEGVPAVARVQDMTVATFKSPCAAMETVEELAPEILEQLPEEEEGPAFLKHRRHLRVPHSKIALQPIALRRISAAVPPNQSQIMVPKQPVEIASLQPLNVTAEALRGTEAFNSKWRTTEMAAEAPICAPSHPSSPGSSSCQPICASNSPSTAAQSPTGAGGTYVHGPAQPVPTPNHPVMPSYPSEPPPVASPFEGNNINNFAAGSNSHHQQNAGAAESAFTTQQQPQLGPQPAAPLPVQPPPPSEPDNQSDRENTAEGIGGGYRDTGLNNGGKEGGLSLLSSKLIRVGGGLSTTTMRSTSVDWDLYEEKLPDLADYETETSIASGGASIGTKNPPVKASNPTTPTTSSTSTSTKSAFYAVRTSSRRGAPQSTSTTTPTTSTTTAAPTSRPTTTRTMMSSSVGENKENNDLLSDDYSENSFKKVHASVKNRNGDKLAPFTSSSSSSSTTVAAEDPKCSSETLRAIMQENIVLSPTISKQLIFSAGRLAFGQSIDVICSKNKFSYTVVSSKVFCEATNGPVTCFSFLQP</sequence>
<keyword evidence="2" id="KW-0732">Signal</keyword>
<feature type="compositionally biased region" description="Gly residues" evidence="1">
    <location>
        <begin position="441"/>
        <end position="453"/>
    </location>
</feature>
<reference evidence="5" key="1">
    <citation type="submission" date="2022-11" db="UniProtKB">
        <authorList>
            <consortium name="WormBaseParasite"/>
        </authorList>
    </citation>
    <scope>IDENTIFICATION</scope>
</reference>